<sequence>MQLQNGKKLKSLTVLSSALLTLSLAATACGGSNGDGNASPSASGGNSPSASAGASASASASPSESAEPAEKVTIDFWAQKFEDTTDAWFKKYVDAYNKSQNNVQIKLTIVPGDAWDQKMKAAQAAGKAPEIRTLSYGNIATSAKTGQILPLNDLMDPAVFDDLYDNVKDFVTVDGKYYAYPKLVEPSTVMYYRKDLFQAAGLDPEKPPTTWAELLEDAKLLTKKGVFGFSIAQNAGDLGWSSWGLQYNAAGHLALTDDWSKADINNDGYKALFKFYQDAYQSGAMPKQQLAGYTDIKGFGEGKVAIQVNGSWAMGQLRNTYKDMVGKVGIAPMASIDGDQTKPTATLGGWTLAVDGKAKHPKEAAGFIQYLLAGDPAIMIDFFKTAQFSKFSPRKSVDEAMKSDPDASKDEWRALIAEKIIPYAKAEPIYPWDVAMAVSTGIESAMKGTSVDKAIAKAEKDINDFVAKNKLAGTNPKS</sequence>
<accession>A0A9X4QWX1</accession>
<evidence type="ECO:0000256" key="2">
    <source>
        <dbReference type="SAM" id="SignalP"/>
    </source>
</evidence>
<dbReference type="InterPro" id="IPR050490">
    <property type="entry name" value="Bact_solute-bd_prot1"/>
</dbReference>
<dbReference type="PANTHER" id="PTHR43649">
    <property type="entry name" value="ARABINOSE-BINDING PROTEIN-RELATED"/>
    <property type="match status" value="1"/>
</dbReference>
<dbReference type="InterPro" id="IPR006059">
    <property type="entry name" value="SBP"/>
</dbReference>
<dbReference type="Proteomes" id="UP001153404">
    <property type="component" value="Unassembled WGS sequence"/>
</dbReference>
<feature type="signal peptide" evidence="2">
    <location>
        <begin position="1"/>
        <end position="28"/>
    </location>
</feature>
<gene>
    <name evidence="3" type="ORF">OMP40_36140</name>
</gene>
<keyword evidence="2" id="KW-0732">Signal</keyword>
<dbReference type="RefSeq" id="WP_277538759.1">
    <property type="nucleotide sequence ID" value="NZ_JAPDIA010000009.1"/>
</dbReference>
<feature type="chain" id="PRO_5040848595" evidence="2">
    <location>
        <begin position="29"/>
        <end position="478"/>
    </location>
</feature>
<feature type="region of interest" description="Disordered" evidence="1">
    <location>
        <begin position="33"/>
        <end position="66"/>
    </location>
</feature>
<dbReference type="CDD" id="cd13585">
    <property type="entry name" value="PBP2_TMBP_like"/>
    <property type="match status" value="1"/>
</dbReference>
<name>A0A9X4QWX1_9BACL</name>
<dbReference type="AlphaFoldDB" id="A0A9X4QWX1"/>
<reference evidence="3" key="1">
    <citation type="submission" date="2022-10" db="EMBL/GenBank/DDBJ databases">
        <title>Comparative genomic analysis of Cohnella hashimotonis sp. nov., isolated from the International Space Station.</title>
        <authorList>
            <person name="Simpson A."/>
            <person name="Venkateswaran K."/>
        </authorList>
    </citation>
    <scope>NUCLEOTIDE SEQUENCE</scope>
    <source>
        <strain evidence="3">DSM 28161</strain>
    </source>
</reference>
<comment type="caution">
    <text evidence="3">The sequence shown here is derived from an EMBL/GenBank/DDBJ whole genome shotgun (WGS) entry which is preliminary data.</text>
</comment>
<dbReference type="SUPFAM" id="SSF53850">
    <property type="entry name" value="Periplasmic binding protein-like II"/>
    <property type="match status" value="1"/>
</dbReference>
<evidence type="ECO:0000313" key="4">
    <source>
        <dbReference type="Proteomes" id="UP001153404"/>
    </source>
</evidence>
<keyword evidence="4" id="KW-1185">Reference proteome</keyword>
<organism evidence="3 4">
    <name type="scientific">Cohnella rhizosphaerae</name>
    <dbReference type="NCBI Taxonomy" id="1457232"/>
    <lineage>
        <taxon>Bacteria</taxon>
        <taxon>Bacillati</taxon>
        <taxon>Bacillota</taxon>
        <taxon>Bacilli</taxon>
        <taxon>Bacillales</taxon>
        <taxon>Paenibacillaceae</taxon>
        <taxon>Cohnella</taxon>
    </lineage>
</organism>
<protein>
    <submittedName>
        <fullName evidence="3">Sugar ABC transporter substrate-binding protein</fullName>
    </submittedName>
</protein>
<dbReference type="EMBL" id="JAPDIA010000009">
    <property type="protein sequence ID" value="MDG0814109.1"/>
    <property type="molecule type" value="Genomic_DNA"/>
</dbReference>
<dbReference type="Pfam" id="PF01547">
    <property type="entry name" value="SBP_bac_1"/>
    <property type="match status" value="1"/>
</dbReference>
<evidence type="ECO:0000256" key="1">
    <source>
        <dbReference type="SAM" id="MobiDB-lite"/>
    </source>
</evidence>
<dbReference type="Gene3D" id="3.40.190.10">
    <property type="entry name" value="Periplasmic binding protein-like II"/>
    <property type="match status" value="2"/>
</dbReference>
<dbReference type="PANTHER" id="PTHR43649:SF12">
    <property type="entry name" value="DIACETYLCHITOBIOSE BINDING PROTEIN DASA"/>
    <property type="match status" value="1"/>
</dbReference>
<dbReference type="PROSITE" id="PS51257">
    <property type="entry name" value="PROKAR_LIPOPROTEIN"/>
    <property type="match status" value="1"/>
</dbReference>
<evidence type="ECO:0000313" key="3">
    <source>
        <dbReference type="EMBL" id="MDG0814109.1"/>
    </source>
</evidence>
<proteinExistence type="predicted"/>